<dbReference type="InterPro" id="IPR018957">
    <property type="entry name" value="Znf_C3HC4_RING-type"/>
</dbReference>
<feature type="region of interest" description="Disordered" evidence="5">
    <location>
        <begin position="399"/>
        <end position="418"/>
    </location>
</feature>
<dbReference type="SUPFAM" id="SSF57850">
    <property type="entry name" value="RING/U-box"/>
    <property type="match status" value="1"/>
</dbReference>
<dbReference type="InterPro" id="IPR013083">
    <property type="entry name" value="Znf_RING/FYVE/PHD"/>
</dbReference>
<dbReference type="EMBL" id="PDUG01000002">
    <property type="protein sequence ID" value="PIC46456.1"/>
    <property type="molecule type" value="Genomic_DNA"/>
</dbReference>
<feature type="compositionally biased region" description="Basic and acidic residues" evidence="5">
    <location>
        <begin position="465"/>
        <end position="474"/>
    </location>
</feature>
<feature type="region of interest" description="Disordered" evidence="5">
    <location>
        <begin position="586"/>
        <end position="641"/>
    </location>
</feature>
<keyword evidence="2 4" id="KW-0863">Zinc-finger</keyword>
<gene>
    <name evidence="7" type="primary">Cni-C32D5.10</name>
    <name evidence="7" type="synonym">Cnig_chr_II.g6144</name>
    <name evidence="7" type="ORF">B9Z55_006144</name>
</gene>
<dbReference type="InterPro" id="IPR017907">
    <property type="entry name" value="Znf_RING_CS"/>
</dbReference>
<organism evidence="7 8">
    <name type="scientific">Caenorhabditis nigoni</name>
    <dbReference type="NCBI Taxonomy" id="1611254"/>
    <lineage>
        <taxon>Eukaryota</taxon>
        <taxon>Metazoa</taxon>
        <taxon>Ecdysozoa</taxon>
        <taxon>Nematoda</taxon>
        <taxon>Chromadorea</taxon>
        <taxon>Rhabditida</taxon>
        <taxon>Rhabditina</taxon>
        <taxon>Rhabditomorpha</taxon>
        <taxon>Rhabditoidea</taxon>
        <taxon>Rhabditidae</taxon>
        <taxon>Peloderinae</taxon>
        <taxon>Caenorhabditis</taxon>
    </lineage>
</organism>
<evidence type="ECO:0000256" key="5">
    <source>
        <dbReference type="SAM" id="MobiDB-lite"/>
    </source>
</evidence>
<dbReference type="OrthoDB" id="21204at2759"/>
<evidence type="ECO:0000256" key="4">
    <source>
        <dbReference type="PROSITE-ProRule" id="PRU00175"/>
    </source>
</evidence>
<evidence type="ECO:0000256" key="2">
    <source>
        <dbReference type="ARBA" id="ARBA00022771"/>
    </source>
</evidence>
<accession>A0A2G5V4K8</accession>
<evidence type="ECO:0000313" key="7">
    <source>
        <dbReference type="EMBL" id="PIC46456.1"/>
    </source>
</evidence>
<dbReference type="PROSITE" id="PS00518">
    <property type="entry name" value="ZF_RING_1"/>
    <property type="match status" value="1"/>
</dbReference>
<protein>
    <recommendedName>
        <fullName evidence="6">RING-type domain-containing protein</fullName>
    </recommendedName>
</protein>
<evidence type="ECO:0000256" key="1">
    <source>
        <dbReference type="ARBA" id="ARBA00022723"/>
    </source>
</evidence>
<reference evidence="8" key="1">
    <citation type="submission" date="2017-10" db="EMBL/GenBank/DDBJ databases">
        <title>Rapid genome shrinkage in a self-fertile nematode reveals novel sperm competition proteins.</title>
        <authorList>
            <person name="Yin D."/>
            <person name="Schwarz E.M."/>
            <person name="Thomas C.G."/>
            <person name="Felde R.L."/>
            <person name="Korf I.F."/>
            <person name="Cutter A.D."/>
            <person name="Schartner C.M."/>
            <person name="Ralston E.J."/>
            <person name="Meyer B.J."/>
            <person name="Haag E.S."/>
        </authorList>
    </citation>
    <scope>NUCLEOTIDE SEQUENCE [LARGE SCALE GENOMIC DNA]</scope>
    <source>
        <strain evidence="8">JU1422</strain>
    </source>
</reference>
<feature type="domain" description="RING-type" evidence="6">
    <location>
        <begin position="50"/>
        <end position="91"/>
    </location>
</feature>
<comment type="caution">
    <text evidence="7">The sequence shown here is derived from an EMBL/GenBank/DDBJ whole genome shotgun (WGS) entry which is preliminary data.</text>
</comment>
<feature type="compositionally biased region" description="Polar residues" evidence="5">
    <location>
        <begin position="599"/>
        <end position="610"/>
    </location>
</feature>
<proteinExistence type="predicted"/>
<evidence type="ECO:0000313" key="8">
    <source>
        <dbReference type="Proteomes" id="UP000230233"/>
    </source>
</evidence>
<dbReference type="AlphaFoldDB" id="A0A2G5V4K8"/>
<feature type="compositionally biased region" description="Polar residues" evidence="5">
    <location>
        <begin position="401"/>
        <end position="415"/>
    </location>
</feature>
<sequence length="641" mass="72559">MESNADLQPENQMPPSTSGAFLKREDDNNFSDSPQSKEEPEDGTEPSEECSVCRNEMIDTTALSDCVHEFCYDCIIGWLTKGTGPFCPMCKTPVKFIKRKGTDEEISLQQIQSEKEPEATASEDLATERRIVSRKIRSCRRLMNQIDDVIGSSSRLDPAKRQDRNEELNVMKQLCVSQLNSLQVLRDDINNGAAKALIVSRPEFRKLIYERQVQAMGLLESNRSVSRKEFLANIEHYRAVLNTFFSVELKSMPAKLQPKVGQSTWYFHSLHDVIDGNDEVYINKLFSMVSDRGVNELTAKDVDTALNGLVTFRVAALFLSELKSLVNSKKTFLDWCGAVLYRNRADRVGEGNTDAVSEIVTVDDSNDVEEEPAEERYDGLRPRRPIVYNPFDSVFGPPAHSTRNFTNYRRPSSSDTDQDEDIYFQAPLRLGPTSSNPFRPAPHPFFPPIPPNGISWSELTQINKNPDKSHRSKSDNVQVVDLEDEEDEQIEPEDPFEDVQVVDNDDTIVISDSPNIQKPQERKRKPDMPIYRISKKNRMDEQEEEDDDMPEGLVDDVQSLITKYNLPITQAMTMLHKATEKAIKGITQPVKDSSRNSKEPSTSSNLQPNDAMQLAGYLARRGLGPWSKQAPTKPTNGGRYY</sequence>
<feature type="region of interest" description="Disordered" evidence="5">
    <location>
        <begin position="1"/>
        <end position="48"/>
    </location>
</feature>
<dbReference type="Gene3D" id="3.30.40.10">
    <property type="entry name" value="Zinc/RING finger domain, C3HC4 (zinc finger)"/>
    <property type="match status" value="1"/>
</dbReference>
<evidence type="ECO:0000256" key="3">
    <source>
        <dbReference type="ARBA" id="ARBA00022833"/>
    </source>
</evidence>
<evidence type="ECO:0000259" key="6">
    <source>
        <dbReference type="PROSITE" id="PS50089"/>
    </source>
</evidence>
<dbReference type="STRING" id="1611254.A0A2G5V4K8"/>
<keyword evidence="1" id="KW-0479">Metal-binding</keyword>
<feature type="compositionally biased region" description="Acidic residues" evidence="5">
    <location>
        <begin position="541"/>
        <end position="551"/>
    </location>
</feature>
<feature type="region of interest" description="Disordered" evidence="5">
    <location>
        <begin position="464"/>
        <end position="551"/>
    </location>
</feature>
<dbReference type="PANTHER" id="PTHR12109:SF11">
    <property type="entry name" value="PROTEIN CBG02634"/>
    <property type="match status" value="1"/>
</dbReference>
<feature type="compositionally biased region" description="Acidic residues" evidence="5">
    <location>
        <begin position="481"/>
        <end position="497"/>
    </location>
</feature>
<feature type="compositionally biased region" description="Polar residues" evidence="5">
    <location>
        <begin position="1"/>
        <end position="19"/>
    </location>
</feature>
<dbReference type="GO" id="GO:0008270">
    <property type="term" value="F:zinc ion binding"/>
    <property type="evidence" value="ECO:0007669"/>
    <property type="project" value="UniProtKB-KW"/>
</dbReference>
<dbReference type="Pfam" id="PF00097">
    <property type="entry name" value="zf-C3HC4"/>
    <property type="match status" value="1"/>
</dbReference>
<dbReference type="Proteomes" id="UP000230233">
    <property type="component" value="Chromosome II"/>
</dbReference>
<keyword evidence="3" id="KW-0862">Zinc</keyword>
<dbReference type="InterPro" id="IPR001841">
    <property type="entry name" value="Znf_RING"/>
</dbReference>
<dbReference type="SMART" id="SM00184">
    <property type="entry name" value="RING"/>
    <property type="match status" value="1"/>
</dbReference>
<feature type="compositionally biased region" description="Acidic residues" evidence="5">
    <location>
        <begin position="39"/>
        <end position="48"/>
    </location>
</feature>
<dbReference type="PROSITE" id="PS50089">
    <property type="entry name" value="ZF_RING_2"/>
    <property type="match status" value="1"/>
</dbReference>
<dbReference type="PANTHER" id="PTHR12109">
    <property type="entry name" value="RING FINGER PROTEIN 141-RELATED"/>
    <property type="match status" value="1"/>
</dbReference>
<name>A0A2G5V4K8_9PELO</name>
<dbReference type="InterPro" id="IPR047126">
    <property type="entry name" value="RNF141-like"/>
</dbReference>
<keyword evidence="8" id="KW-1185">Reference proteome</keyword>